<feature type="compositionally biased region" description="Basic residues" evidence="1">
    <location>
        <begin position="12"/>
        <end position="37"/>
    </location>
</feature>
<organism evidence="2 3">
    <name type="scientific">Nocardia otitidiscaviarum</name>
    <dbReference type="NCBI Taxonomy" id="1823"/>
    <lineage>
        <taxon>Bacteria</taxon>
        <taxon>Bacillati</taxon>
        <taxon>Actinomycetota</taxon>
        <taxon>Actinomycetes</taxon>
        <taxon>Mycobacteriales</taxon>
        <taxon>Nocardiaceae</taxon>
        <taxon>Nocardia</taxon>
    </lineage>
</organism>
<evidence type="ECO:0000256" key="1">
    <source>
        <dbReference type="SAM" id="MobiDB-lite"/>
    </source>
</evidence>
<protein>
    <submittedName>
        <fullName evidence="2">HAD family hydrolase</fullName>
    </submittedName>
</protein>
<dbReference type="SFLD" id="SFLDG01129">
    <property type="entry name" value="C1.5:_HAD__Beta-PGM__Phosphata"/>
    <property type="match status" value="1"/>
</dbReference>
<sequence>MAVSGRAGQDRRRSRCQRRAHGARIHRRHRRSGRVRRSGGYDPRTAAGGRGQSGVSMPLPGRPGVTTVLWDLDGTLVGLRQRTFGVLMPLVAAAAFRDVLPPHRFLPMLRATLDQVRRNDGELTNHDLLVRLLAERAAVSVPEADRRFRALAATGLPRLRRCFHPVPAARVLVDLLAERGVRQVVATNPLWPHSTVVDRLRWGGLDPAVFAHICSGESMRRAKPRIEYYGELLELLDVAGEQCVMVGNDPDKDPPATALGIPVYLLHARTDNALVTSGDWHGLADWLGLPEDSCFSS</sequence>
<evidence type="ECO:0000313" key="3">
    <source>
        <dbReference type="Proteomes" id="UP000317039"/>
    </source>
</evidence>
<reference evidence="2 3" key="1">
    <citation type="submission" date="2019-07" db="EMBL/GenBank/DDBJ databases">
        <title>Complete Genome Sequence and Methylome Analysis of Nocardia otitidis-caviarum NEB252.</title>
        <authorList>
            <person name="Fomenkov A."/>
            <person name="Anton B.P."/>
            <person name="Vincze T."/>
            <person name="Roberts R.J."/>
        </authorList>
    </citation>
    <scope>NUCLEOTIDE SEQUENCE [LARGE SCALE GENOMIC DNA]</scope>
    <source>
        <strain evidence="2 3">NEB252</strain>
    </source>
</reference>
<dbReference type="Pfam" id="PF00702">
    <property type="entry name" value="Hydrolase"/>
    <property type="match status" value="1"/>
</dbReference>
<dbReference type="InterPro" id="IPR036412">
    <property type="entry name" value="HAD-like_sf"/>
</dbReference>
<name>A0A516NKX4_9NOCA</name>
<proteinExistence type="predicted"/>
<dbReference type="Gene3D" id="3.40.50.1000">
    <property type="entry name" value="HAD superfamily/HAD-like"/>
    <property type="match status" value="1"/>
</dbReference>
<accession>A0A516NKX4</accession>
<dbReference type="KEGG" id="nod:FOH10_13470"/>
<gene>
    <name evidence="2" type="ORF">FOH10_13470</name>
</gene>
<keyword evidence="2" id="KW-0378">Hydrolase</keyword>
<dbReference type="InterPro" id="IPR023214">
    <property type="entry name" value="HAD_sf"/>
</dbReference>
<dbReference type="SUPFAM" id="SSF56784">
    <property type="entry name" value="HAD-like"/>
    <property type="match status" value="1"/>
</dbReference>
<dbReference type="GO" id="GO:0016787">
    <property type="term" value="F:hydrolase activity"/>
    <property type="evidence" value="ECO:0007669"/>
    <property type="project" value="UniProtKB-KW"/>
</dbReference>
<dbReference type="Proteomes" id="UP000317039">
    <property type="component" value="Chromosome"/>
</dbReference>
<dbReference type="AlphaFoldDB" id="A0A516NKX4"/>
<evidence type="ECO:0000313" key="2">
    <source>
        <dbReference type="EMBL" id="QDP79563.1"/>
    </source>
</evidence>
<dbReference type="SFLD" id="SFLDS00003">
    <property type="entry name" value="Haloacid_Dehalogenase"/>
    <property type="match status" value="1"/>
</dbReference>
<dbReference type="EMBL" id="CP041695">
    <property type="protein sequence ID" value="QDP79563.1"/>
    <property type="molecule type" value="Genomic_DNA"/>
</dbReference>
<feature type="region of interest" description="Disordered" evidence="1">
    <location>
        <begin position="1"/>
        <end position="60"/>
    </location>
</feature>